<dbReference type="AlphaFoldDB" id="A0A5N6YW53"/>
<sequence>MAHQYIPTSVTPHFNQALAANAAREVHMDKVEFISFENGQAIKAIGTQNMNGGTVVAVVSKKGAVLARIPPLPRPTLDPNVGINNVREKMAEFVDHLTNHRELCGPERKMSLIVCAVWLAEAALPHHIQVINTILRDKLEHHPQPQIWPYEVRPGGQIQANQGTVFIDGRNGVPQVYVENRKVYWDEMLS</sequence>
<reference evidence="2" key="1">
    <citation type="submission" date="2019-04" db="EMBL/GenBank/DDBJ databases">
        <title>Friends and foes A comparative genomics studyof 23 Aspergillus species from section Flavi.</title>
        <authorList>
            <consortium name="DOE Joint Genome Institute"/>
            <person name="Kjaerbolling I."/>
            <person name="Vesth T."/>
            <person name="Frisvad J.C."/>
            <person name="Nybo J.L."/>
            <person name="Theobald S."/>
            <person name="Kildgaard S."/>
            <person name="Isbrandt T."/>
            <person name="Kuo A."/>
            <person name="Sato A."/>
            <person name="Lyhne E.K."/>
            <person name="Kogle M.E."/>
            <person name="Wiebenga A."/>
            <person name="Kun R.S."/>
            <person name="Lubbers R.J."/>
            <person name="Makela M.R."/>
            <person name="Barry K."/>
            <person name="Chovatia M."/>
            <person name="Clum A."/>
            <person name="Daum C."/>
            <person name="Haridas S."/>
            <person name="He G."/>
            <person name="LaButti K."/>
            <person name="Lipzen A."/>
            <person name="Mondo S."/>
            <person name="Riley R."/>
            <person name="Salamov A."/>
            <person name="Simmons B.A."/>
            <person name="Magnuson J.K."/>
            <person name="Henrissat B."/>
            <person name="Mortensen U.H."/>
            <person name="Larsen T.O."/>
            <person name="Devries R.P."/>
            <person name="Grigoriev I.V."/>
            <person name="Machida M."/>
            <person name="Baker S.E."/>
            <person name="Andersen M.R."/>
        </authorList>
    </citation>
    <scope>NUCLEOTIDE SEQUENCE [LARGE SCALE GENOMIC DNA]</scope>
    <source>
        <strain evidence="2">CBS 553.77</strain>
    </source>
</reference>
<evidence type="ECO:0000313" key="1">
    <source>
        <dbReference type="EMBL" id="KAE8349692.1"/>
    </source>
</evidence>
<gene>
    <name evidence="1" type="ORF">BDV28DRAFT_140665</name>
</gene>
<accession>A0A5N6YW53</accession>
<dbReference type="Proteomes" id="UP000327118">
    <property type="component" value="Unassembled WGS sequence"/>
</dbReference>
<dbReference type="EMBL" id="ML739283">
    <property type="protein sequence ID" value="KAE8349692.1"/>
    <property type="molecule type" value="Genomic_DNA"/>
</dbReference>
<evidence type="ECO:0000313" key="2">
    <source>
        <dbReference type="Proteomes" id="UP000327118"/>
    </source>
</evidence>
<keyword evidence="2" id="KW-1185">Reference proteome</keyword>
<protein>
    <submittedName>
        <fullName evidence="1">Uncharacterized protein</fullName>
    </submittedName>
</protein>
<organism evidence="1 2">
    <name type="scientific">Aspergillus coremiiformis</name>
    <dbReference type="NCBI Taxonomy" id="138285"/>
    <lineage>
        <taxon>Eukaryota</taxon>
        <taxon>Fungi</taxon>
        <taxon>Dikarya</taxon>
        <taxon>Ascomycota</taxon>
        <taxon>Pezizomycotina</taxon>
        <taxon>Eurotiomycetes</taxon>
        <taxon>Eurotiomycetidae</taxon>
        <taxon>Eurotiales</taxon>
        <taxon>Aspergillaceae</taxon>
        <taxon>Aspergillus</taxon>
        <taxon>Aspergillus subgen. Circumdati</taxon>
    </lineage>
</organism>
<name>A0A5N6YW53_9EURO</name>
<dbReference type="OrthoDB" id="5368615at2759"/>
<proteinExistence type="predicted"/>